<dbReference type="EMBL" id="JAHUZN010000011">
    <property type="protein sequence ID" value="KAG8477996.1"/>
    <property type="molecule type" value="Genomic_DNA"/>
</dbReference>
<organism evidence="1 2">
    <name type="scientific">Gossypium anomalum</name>
    <dbReference type="NCBI Taxonomy" id="47600"/>
    <lineage>
        <taxon>Eukaryota</taxon>
        <taxon>Viridiplantae</taxon>
        <taxon>Streptophyta</taxon>
        <taxon>Embryophyta</taxon>
        <taxon>Tracheophyta</taxon>
        <taxon>Spermatophyta</taxon>
        <taxon>Magnoliopsida</taxon>
        <taxon>eudicotyledons</taxon>
        <taxon>Gunneridae</taxon>
        <taxon>Pentapetalae</taxon>
        <taxon>rosids</taxon>
        <taxon>malvids</taxon>
        <taxon>Malvales</taxon>
        <taxon>Malvaceae</taxon>
        <taxon>Malvoideae</taxon>
        <taxon>Gossypium</taxon>
    </lineage>
</organism>
<accession>A0A8J6CP24</accession>
<protein>
    <submittedName>
        <fullName evidence="1">Uncharacterized protein</fullName>
    </submittedName>
</protein>
<keyword evidence="2" id="KW-1185">Reference proteome</keyword>
<dbReference type="PANTHER" id="PTHR34287">
    <property type="entry name" value="OS06G0551500 PROTEIN-RELATED"/>
    <property type="match status" value="1"/>
</dbReference>
<comment type="caution">
    <text evidence="1">The sequence shown here is derived from an EMBL/GenBank/DDBJ whole genome shotgun (WGS) entry which is preliminary data.</text>
</comment>
<dbReference type="AlphaFoldDB" id="A0A8J6CP24"/>
<gene>
    <name evidence="1" type="ORF">CXB51_027396</name>
</gene>
<dbReference type="Proteomes" id="UP000701853">
    <property type="component" value="Chromosome 11"/>
</dbReference>
<dbReference type="OrthoDB" id="1678883at2759"/>
<dbReference type="PANTHER" id="PTHR34287:SF4">
    <property type="entry name" value="OS04G0504200 PROTEIN"/>
    <property type="match status" value="1"/>
</dbReference>
<proteinExistence type="predicted"/>
<sequence length="188" mass="21535">MQNPTMNEKQEQESLIMASAKVVEYLEPLMSRELLCKFPDNSAFDFDYTQSTLWSPLVPRPYSPADMEFGPIITPRNLASDYEFGFGFGLKMEKSNCSSAKQLRPNHIRKKIASAAFNISLNLLRNKNKKRKNIVSEFSPTPVKGSCAPIFTRGWSKMLKAASKHFKRKKKESTVHMKIPNYLRDSHI</sequence>
<reference evidence="1 2" key="1">
    <citation type="journal article" date="2021" name="bioRxiv">
        <title>The Gossypium anomalum genome as a resource for cotton improvement and evolutionary analysis of hybrid incompatibility.</title>
        <authorList>
            <person name="Grover C.E."/>
            <person name="Yuan D."/>
            <person name="Arick M.A."/>
            <person name="Miller E.R."/>
            <person name="Hu G."/>
            <person name="Peterson D.G."/>
            <person name="Wendel J.F."/>
            <person name="Udall J.A."/>
        </authorList>
    </citation>
    <scope>NUCLEOTIDE SEQUENCE [LARGE SCALE GENOMIC DNA]</scope>
    <source>
        <strain evidence="1">JFW-Udall</strain>
        <tissue evidence="1">Leaf</tissue>
    </source>
</reference>
<evidence type="ECO:0000313" key="2">
    <source>
        <dbReference type="Proteomes" id="UP000701853"/>
    </source>
</evidence>
<evidence type="ECO:0000313" key="1">
    <source>
        <dbReference type="EMBL" id="KAG8477996.1"/>
    </source>
</evidence>
<name>A0A8J6CP24_9ROSI</name>